<feature type="domain" description="PPIase FKBP-type" evidence="6">
    <location>
        <begin position="89"/>
        <end position="176"/>
    </location>
</feature>
<sequence length="183" mass="21015">MKKLLIALVAVSILTSCSKQQARKPVSYTSNNFMKESIARNKQLIANEEKLISDVIKKDSINSYIASNKGYWYKYITKVNDSTPFPKRGDIAFFDYEVKNMLNKIIYTKDENRPQQYYVDKQEMITGLQDGIKLMKKGETVTFLFPSHMAFGYHGDDKKIGSNQPLIYTVTLNDIKIDSTNTK</sequence>
<reference evidence="7 8" key="1">
    <citation type="submission" date="2016-11" db="EMBL/GenBank/DDBJ databases">
        <authorList>
            <person name="Jaros S."/>
            <person name="Januszkiewicz K."/>
            <person name="Wedrychowicz H."/>
        </authorList>
    </citation>
    <scope>NUCLEOTIDE SEQUENCE [LARGE SCALE GENOMIC DNA]</scope>
    <source>
        <strain evidence="7 8">DSM 22807</strain>
    </source>
</reference>
<keyword evidence="3 4" id="KW-0413">Isomerase</keyword>
<evidence type="ECO:0000256" key="1">
    <source>
        <dbReference type="ARBA" id="ARBA00000971"/>
    </source>
</evidence>
<protein>
    <recommendedName>
        <fullName evidence="5">Peptidyl-prolyl cis-trans isomerase</fullName>
        <ecNumber evidence="5">5.2.1.8</ecNumber>
    </recommendedName>
</protein>
<dbReference type="Gene3D" id="3.10.50.40">
    <property type="match status" value="1"/>
</dbReference>
<evidence type="ECO:0000313" key="8">
    <source>
        <dbReference type="Proteomes" id="UP000184232"/>
    </source>
</evidence>
<evidence type="ECO:0000259" key="6">
    <source>
        <dbReference type="PROSITE" id="PS50059"/>
    </source>
</evidence>
<dbReference type="NCBIfam" id="TIGR03516">
    <property type="entry name" value="ppisom_GldI"/>
    <property type="match status" value="1"/>
</dbReference>
<dbReference type="Proteomes" id="UP000184232">
    <property type="component" value="Unassembled WGS sequence"/>
</dbReference>
<dbReference type="InterPro" id="IPR050689">
    <property type="entry name" value="FKBP-type_PPIase"/>
</dbReference>
<evidence type="ECO:0000256" key="2">
    <source>
        <dbReference type="ARBA" id="ARBA00023110"/>
    </source>
</evidence>
<comment type="catalytic activity">
    <reaction evidence="1 4 5">
        <text>[protein]-peptidylproline (omega=180) = [protein]-peptidylproline (omega=0)</text>
        <dbReference type="Rhea" id="RHEA:16237"/>
        <dbReference type="Rhea" id="RHEA-COMP:10747"/>
        <dbReference type="Rhea" id="RHEA-COMP:10748"/>
        <dbReference type="ChEBI" id="CHEBI:83833"/>
        <dbReference type="ChEBI" id="CHEBI:83834"/>
        <dbReference type="EC" id="5.2.1.8"/>
    </reaction>
</comment>
<dbReference type="PROSITE" id="PS51257">
    <property type="entry name" value="PROKAR_LIPOPROTEIN"/>
    <property type="match status" value="1"/>
</dbReference>
<dbReference type="GO" id="GO:0003755">
    <property type="term" value="F:peptidyl-prolyl cis-trans isomerase activity"/>
    <property type="evidence" value="ECO:0007669"/>
    <property type="project" value="UniProtKB-UniRule"/>
</dbReference>
<proteinExistence type="inferred from homology"/>
<accession>A0A1M6K6S0</accession>
<evidence type="ECO:0000256" key="3">
    <source>
        <dbReference type="ARBA" id="ARBA00023235"/>
    </source>
</evidence>
<dbReference type="OrthoDB" id="1093155at2"/>
<dbReference type="PANTHER" id="PTHR10516:SF443">
    <property type="entry name" value="FK506-BINDING PROTEIN 59-RELATED"/>
    <property type="match status" value="1"/>
</dbReference>
<dbReference type="InterPro" id="IPR046357">
    <property type="entry name" value="PPIase_dom_sf"/>
</dbReference>
<name>A0A1M6K6S0_9FLAO</name>
<dbReference type="Pfam" id="PF00254">
    <property type="entry name" value="FKBP_C"/>
    <property type="match status" value="1"/>
</dbReference>
<dbReference type="InterPro" id="IPR001179">
    <property type="entry name" value="PPIase_FKBP_dom"/>
</dbReference>
<dbReference type="InterPro" id="IPR019869">
    <property type="entry name" value="Motility-assoc_PPIase_GldI"/>
</dbReference>
<evidence type="ECO:0000313" key="7">
    <source>
        <dbReference type="EMBL" id="SHJ54661.1"/>
    </source>
</evidence>
<evidence type="ECO:0000256" key="4">
    <source>
        <dbReference type="PROSITE-ProRule" id="PRU00277"/>
    </source>
</evidence>
<dbReference type="AlphaFoldDB" id="A0A1M6K6S0"/>
<evidence type="ECO:0000256" key="5">
    <source>
        <dbReference type="RuleBase" id="RU003915"/>
    </source>
</evidence>
<organism evidence="7 8">
    <name type="scientific">Flavobacterium haoranii</name>
    <dbReference type="NCBI Taxonomy" id="683124"/>
    <lineage>
        <taxon>Bacteria</taxon>
        <taxon>Pseudomonadati</taxon>
        <taxon>Bacteroidota</taxon>
        <taxon>Flavobacteriia</taxon>
        <taxon>Flavobacteriales</taxon>
        <taxon>Flavobacteriaceae</taxon>
        <taxon>Flavobacterium</taxon>
    </lineage>
</organism>
<dbReference type="PROSITE" id="PS50059">
    <property type="entry name" value="FKBP_PPIASE"/>
    <property type="match status" value="1"/>
</dbReference>
<keyword evidence="2 4" id="KW-0697">Rotamase</keyword>
<dbReference type="STRING" id="683124.SAMN05444337_2200"/>
<gene>
    <name evidence="7" type="ORF">SAMN05444337_2200</name>
</gene>
<keyword evidence="8" id="KW-1185">Reference proteome</keyword>
<comment type="similarity">
    <text evidence="5">Belongs to the FKBP-type PPIase family.</text>
</comment>
<dbReference type="PANTHER" id="PTHR10516">
    <property type="entry name" value="PEPTIDYL-PROLYL CIS-TRANS ISOMERASE"/>
    <property type="match status" value="1"/>
</dbReference>
<dbReference type="RefSeq" id="WP_072784974.1">
    <property type="nucleotide sequence ID" value="NZ_FQZH01000004.1"/>
</dbReference>
<dbReference type="EC" id="5.2.1.8" evidence="5"/>
<dbReference type="EMBL" id="FQZH01000004">
    <property type="protein sequence ID" value="SHJ54661.1"/>
    <property type="molecule type" value="Genomic_DNA"/>
</dbReference>
<dbReference type="SUPFAM" id="SSF54534">
    <property type="entry name" value="FKBP-like"/>
    <property type="match status" value="1"/>
</dbReference>